<dbReference type="InterPro" id="IPR036770">
    <property type="entry name" value="Ankyrin_rpt-contain_sf"/>
</dbReference>
<dbReference type="VEuPathDB" id="VectorBase:ACHR003856"/>
<dbReference type="InterPro" id="IPR051226">
    <property type="entry name" value="PP1_Regulatory_Subunit"/>
</dbReference>
<evidence type="ECO:0000256" key="2">
    <source>
        <dbReference type="ARBA" id="ARBA00022737"/>
    </source>
</evidence>
<dbReference type="Gene3D" id="1.25.40.20">
    <property type="entry name" value="Ankyrin repeat-containing domain"/>
    <property type="match status" value="2"/>
</dbReference>
<feature type="compositionally biased region" description="Low complexity" evidence="5">
    <location>
        <begin position="1328"/>
        <end position="1338"/>
    </location>
</feature>
<feature type="compositionally biased region" description="Basic and acidic residues" evidence="5">
    <location>
        <begin position="329"/>
        <end position="339"/>
    </location>
</feature>
<feature type="compositionally biased region" description="Polar residues" evidence="5">
    <location>
        <begin position="711"/>
        <end position="721"/>
    </location>
</feature>
<feature type="compositionally biased region" description="Low complexity" evidence="5">
    <location>
        <begin position="1453"/>
        <end position="1465"/>
    </location>
</feature>
<dbReference type="PROSITE" id="PS50088">
    <property type="entry name" value="ANK_REPEAT"/>
    <property type="match status" value="4"/>
</dbReference>
<feature type="compositionally biased region" description="Basic and acidic residues" evidence="5">
    <location>
        <begin position="1484"/>
        <end position="1497"/>
    </location>
</feature>
<feature type="region of interest" description="Disordered" evidence="5">
    <location>
        <begin position="564"/>
        <end position="605"/>
    </location>
</feature>
<dbReference type="PROSITE" id="PS50297">
    <property type="entry name" value="ANK_REP_REGION"/>
    <property type="match status" value="3"/>
</dbReference>
<evidence type="ECO:0000313" key="6">
    <source>
        <dbReference type="EnsemblMetazoa" id="ACHR003856-PA"/>
    </source>
</evidence>
<feature type="compositionally biased region" description="Low complexity" evidence="5">
    <location>
        <begin position="904"/>
        <end position="931"/>
    </location>
</feature>
<feature type="compositionally biased region" description="Low complexity" evidence="5">
    <location>
        <begin position="384"/>
        <end position="401"/>
    </location>
</feature>
<feature type="compositionally biased region" description="Low complexity" evidence="5">
    <location>
        <begin position="445"/>
        <end position="458"/>
    </location>
</feature>
<dbReference type="CDD" id="cd21930">
    <property type="entry name" value="IPD_PPP1R12"/>
    <property type="match status" value="1"/>
</dbReference>
<evidence type="ECO:0000256" key="5">
    <source>
        <dbReference type="SAM" id="MobiDB-lite"/>
    </source>
</evidence>
<feature type="compositionally biased region" description="Low complexity" evidence="5">
    <location>
        <begin position="722"/>
        <end position="741"/>
    </location>
</feature>
<sequence>MVEFLVQKGADVNRKDNEGWTPLHATASCGFLSIARFLIENGADLASINSDGELAVDLANSDAMEDLIQHHLDEQGIDCEEARQAEERIMLSDATKWLRTDSPDCDKAHPKTGATAIHVAAAKGYIGVLKLLLEGRGDIDRQDVDGWTPLHAAAYWGQKEATQMLLNASADIDIQNYSGQLAIDIAQDDIVPLLKDARKNGKRTKRRPPSHGNRITDNFENNTETPTKVIRVEVKPIDSNKEKEAGGSVAVDYDDVDVDGEDVGQAEPVEAPEDQEEQEGEEETEEKDEEEEEEATMDDTVDEEELEEEEEEDQEEETEEEEEEEQEEQDHVKAKESHPGQDVIDSSIGSVPYKPTTQPPSVHAQVNQTKDADSEEDEEEEENGSVSSEPYSSSNPSADSSLTESETDELHPRPVPIISRPMPVPLTTQIIAPKPRATESAAVQSNHAIASAATSANNPTPPTAPWRRQRAIPTPVPRQFYEEAQQQQQSAPPASSISPADDVVDYANLYFTSKRNLVSEKENKPTEPDVILRRTQSFESDEKFYQRYAELRARIQANSCPHTILPSTPINTKTSTASNNNNNNNSSNNNNNNSTTTTTTTATATTPASNISSYLVQRSASLKDHRTLRKTTSNLVLGSTTTTTSPTSATGPASGANTTNLVPPATATGTGAVVSHAATNNTTGSTTATSGAISPPTSPSGTPTTTPTAGQIRSSSIPTPITNTNNNNNNHKNTMINNTDNSSSGTPLYGDRYRKRYEDQPEPVRKPTQTNSTVAYDHTSSTTTSAPEAADQTVDECATFTPATGTTGTETNKNHSLFELNRKYIEQAQKTKINNERNKFLSSLNEKRQQQLQQQEQRRQQPLEQQQGGRIGGRPVAGKPEASQEASTFEEPAEVKLIIPSSTAVPPVADQPAAPTTGTTPVTTTTTSPSSNKLSPGNIFKNFFKSFVPPTRDEESETQRKAHAKRVRETRRSTQGVTLDEIKSAEQLVKKKNATGTSNENDTMASATATATTTTTTPSSPSSLSSTASPSFINDRVPSVGGIGDQQQQQQQTGNHVMETSTAKDAAPSGSTKVEEIAVSASFTIPAPGSSSLDDGGDSGGGHRRHRRSVSGMDEEEQDDSKVTVSYTISAPVRQSSPSPRVAGSNSKESADPLDGTGTGDVPAVSATFHVPAVSDAMVATSATIRTLSGAASGVVSNSDSNTTTTSNTTITTNTSTNNNTSASSNTNHNNTAATYTKRSLFDIDNANSLTLAEKLRHEANKYAIAAVADGDLDSHLLSRVATSNSTTSNSGGESNSNSTNAPADNSAVSAGAAGAVPPSPTLRKADSAAATTTTGVTAERRPSWRLKVDGGSKFKLEDASTPNAATQSSSVASGGSIYEPAAPANQAPEHGLTTTKLTSSSALAQRRAQQQQQNGDSTTTGTTASSVASSRPLSASGGLAAGEQYNRVPGSATTAGEQQTGTATVNSGDTSPLHHLRRPPKSAGEENKENDKENDSRSTAQATQAVIQRRRRQKRRSTGVVTVGMEDLDPDRQDSPVDGEEKEKYVSG</sequence>
<feature type="compositionally biased region" description="Polar residues" evidence="5">
    <location>
        <begin position="1498"/>
        <end position="1507"/>
    </location>
</feature>
<dbReference type="PANTHER" id="PTHR24179">
    <property type="entry name" value="PROTEIN PHOSPHATASE 1 REGULATORY SUBUNIT 12"/>
    <property type="match status" value="1"/>
</dbReference>
<feature type="compositionally biased region" description="Polar residues" evidence="5">
    <location>
        <begin position="994"/>
        <end position="1004"/>
    </location>
</feature>
<feature type="compositionally biased region" description="Basic and acidic residues" evidence="5">
    <location>
        <begin position="951"/>
        <end position="960"/>
    </location>
</feature>
<feature type="repeat" description="ANK" evidence="4">
    <location>
        <begin position="1"/>
        <end position="17"/>
    </location>
</feature>
<protein>
    <submittedName>
        <fullName evidence="6">ANK_REP_REGION domain-containing protein</fullName>
    </submittedName>
</protein>
<dbReference type="Pfam" id="PF12796">
    <property type="entry name" value="Ank_2"/>
    <property type="match status" value="2"/>
</dbReference>
<dbReference type="STRING" id="43041.A0A182JZC4"/>
<feature type="compositionally biased region" description="Basic residues" evidence="5">
    <location>
        <begin position="1509"/>
        <end position="1518"/>
    </location>
</feature>
<feature type="compositionally biased region" description="Polar residues" evidence="5">
    <location>
        <begin position="355"/>
        <end position="369"/>
    </location>
</feature>
<feature type="region of interest" description="Disordered" evidence="5">
    <location>
        <begin position="1193"/>
        <end position="1232"/>
    </location>
</feature>
<keyword evidence="7" id="KW-1185">Reference proteome</keyword>
<dbReference type="GO" id="GO:0005737">
    <property type="term" value="C:cytoplasm"/>
    <property type="evidence" value="ECO:0007669"/>
    <property type="project" value="TreeGrafter"/>
</dbReference>
<name>A0A182JZC4_9DIPT</name>
<evidence type="ECO:0000313" key="7">
    <source>
        <dbReference type="Proteomes" id="UP000075881"/>
    </source>
</evidence>
<feature type="compositionally biased region" description="Polar residues" evidence="5">
    <location>
        <begin position="213"/>
        <end position="226"/>
    </location>
</feature>
<feature type="compositionally biased region" description="Basic residues" evidence="5">
    <location>
        <begin position="200"/>
        <end position="209"/>
    </location>
</feature>
<dbReference type="FunFam" id="1.25.40.20:FF:000198">
    <property type="entry name" value="Myosin binding subunit, isoform P"/>
    <property type="match status" value="1"/>
</dbReference>
<feature type="compositionally biased region" description="Low complexity" evidence="5">
    <location>
        <begin position="1005"/>
        <end position="1031"/>
    </location>
</feature>
<feature type="region of interest" description="Disordered" evidence="5">
    <location>
        <begin position="845"/>
        <end position="892"/>
    </location>
</feature>
<dbReference type="SUPFAM" id="SSF48403">
    <property type="entry name" value="Ankyrin repeat"/>
    <property type="match status" value="1"/>
</dbReference>
<feature type="compositionally biased region" description="Low complexity" evidence="5">
    <location>
        <begin position="638"/>
        <end position="656"/>
    </location>
</feature>
<evidence type="ECO:0000256" key="3">
    <source>
        <dbReference type="ARBA" id="ARBA00038386"/>
    </source>
</evidence>
<evidence type="ECO:0000256" key="4">
    <source>
        <dbReference type="PROSITE-ProRule" id="PRU00023"/>
    </source>
</evidence>
<feature type="compositionally biased region" description="Acidic residues" evidence="5">
    <location>
        <begin position="373"/>
        <end position="383"/>
    </location>
</feature>
<feature type="compositionally biased region" description="Low complexity" evidence="5">
    <location>
        <begin position="1283"/>
        <end position="1317"/>
    </location>
</feature>
<feature type="region of interest" description="Disordered" evidence="5">
    <location>
        <begin position="625"/>
        <end position="668"/>
    </location>
</feature>
<feature type="compositionally biased region" description="Low complexity" evidence="5">
    <location>
        <begin position="571"/>
        <end position="605"/>
    </location>
</feature>
<dbReference type="GO" id="GO:0004857">
    <property type="term" value="F:enzyme inhibitor activity"/>
    <property type="evidence" value="ECO:0007669"/>
    <property type="project" value="TreeGrafter"/>
</dbReference>
<feature type="region of interest" description="Disordered" evidence="5">
    <location>
        <begin position="904"/>
        <end position="1163"/>
    </location>
</feature>
<feature type="compositionally biased region" description="Low complexity" evidence="5">
    <location>
        <begin position="680"/>
        <end position="710"/>
    </location>
</feature>
<feature type="repeat" description="ANK" evidence="4">
    <location>
        <begin position="112"/>
        <end position="144"/>
    </location>
</feature>
<feature type="region of interest" description="Disordered" evidence="5">
    <location>
        <begin position="196"/>
        <end position="468"/>
    </location>
</feature>
<feature type="repeat" description="ANK" evidence="4">
    <location>
        <begin position="18"/>
        <end position="50"/>
    </location>
</feature>
<feature type="compositionally biased region" description="Polar residues" evidence="5">
    <location>
        <begin position="1361"/>
        <end position="1374"/>
    </location>
</feature>
<reference evidence="7" key="1">
    <citation type="submission" date="2013-03" db="EMBL/GenBank/DDBJ databases">
        <title>The Genome Sequence of Anopheles christyi ACHKN1017.</title>
        <authorList>
            <consortium name="The Broad Institute Genomics Platform"/>
            <person name="Neafsey D.E."/>
            <person name="Besansky N."/>
            <person name="Walker B."/>
            <person name="Young S.K."/>
            <person name="Zeng Q."/>
            <person name="Gargeya S."/>
            <person name="Fitzgerald M."/>
            <person name="Haas B."/>
            <person name="Abouelleil A."/>
            <person name="Allen A.W."/>
            <person name="Alvarado L."/>
            <person name="Arachchi H.M."/>
            <person name="Berlin A.M."/>
            <person name="Chapman S.B."/>
            <person name="Gainer-Dewar J."/>
            <person name="Goldberg J."/>
            <person name="Griggs A."/>
            <person name="Gujja S."/>
            <person name="Hansen M."/>
            <person name="Howarth C."/>
            <person name="Imamovic A."/>
            <person name="Ireland A."/>
            <person name="Larimer J."/>
            <person name="McCowan C."/>
            <person name="Murphy C."/>
            <person name="Pearson M."/>
            <person name="Poon T.W."/>
            <person name="Priest M."/>
            <person name="Roberts A."/>
            <person name="Saif S."/>
            <person name="Shea T."/>
            <person name="Sisk P."/>
            <person name="Sykes S."/>
            <person name="Wortman J."/>
            <person name="Nusbaum C."/>
            <person name="Birren B."/>
        </authorList>
    </citation>
    <scope>NUCLEOTIDE SEQUENCE [LARGE SCALE GENOMIC DNA]</scope>
    <source>
        <strain evidence="7">ACHKN1017</strain>
    </source>
</reference>
<feature type="compositionally biased region" description="Basic and acidic residues" evidence="5">
    <location>
        <begin position="756"/>
        <end position="765"/>
    </location>
</feature>
<feature type="compositionally biased region" description="Basic and acidic residues" evidence="5">
    <location>
        <begin position="1339"/>
        <end position="1359"/>
    </location>
</feature>
<evidence type="ECO:0000256" key="1">
    <source>
        <dbReference type="ARBA" id="ARBA00022473"/>
    </source>
</evidence>
<feature type="compositionally biased region" description="Polar residues" evidence="5">
    <location>
        <begin position="1123"/>
        <end position="1148"/>
    </location>
</feature>
<dbReference type="GO" id="GO:0019208">
    <property type="term" value="F:phosphatase regulator activity"/>
    <property type="evidence" value="ECO:0007669"/>
    <property type="project" value="TreeGrafter"/>
</dbReference>
<comment type="similarity">
    <text evidence="3">Belongs to the NRARP family.</text>
</comment>
<feature type="compositionally biased region" description="Polar residues" evidence="5">
    <location>
        <begin position="1053"/>
        <end position="1063"/>
    </location>
</feature>
<feature type="region of interest" description="Disordered" evidence="5">
    <location>
        <begin position="680"/>
        <end position="792"/>
    </location>
</feature>
<feature type="compositionally biased region" description="Basic and acidic residues" evidence="5">
    <location>
        <begin position="230"/>
        <end position="245"/>
    </location>
</feature>
<feature type="compositionally biased region" description="Low complexity" evidence="5">
    <location>
        <begin position="1197"/>
        <end position="1232"/>
    </location>
</feature>
<reference evidence="6" key="2">
    <citation type="submission" date="2020-05" db="UniProtKB">
        <authorList>
            <consortium name="EnsemblMetazoa"/>
        </authorList>
    </citation>
    <scope>IDENTIFICATION</scope>
    <source>
        <strain evidence="6">ACHKN1017</strain>
    </source>
</reference>
<organism evidence="6 7">
    <name type="scientific">Anopheles christyi</name>
    <dbReference type="NCBI Taxonomy" id="43041"/>
    <lineage>
        <taxon>Eukaryota</taxon>
        <taxon>Metazoa</taxon>
        <taxon>Ecdysozoa</taxon>
        <taxon>Arthropoda</taxon>
        <taxon>Hexapoda</taxon>
        <taxon>Insecta</taxon>
        <taxon>Pterygota</taxon>
        <taxon>Neoptera</taxon>
        <taxon>Endopterygota</taxon>
        <taxon>Diptera</taxon>
        <taxon>Nematocera</taxon>
        <taxon>Culicoidea</taxon>
        <taxon>Culicidae</taxon>
        <taxon>Anophelinae</taxon>
        <taxon>Anopheles</taxon>
    </lineage>
</organism>
<dbReference type="Gene3D" id="6.10.140.390">
    <property type="match status" value="1"/>
</dbReference>
<feature type="compositionally biased region" description="Basic and acidic residues" evidence="5">
    <location>
        <begin position="1531"/>
        <end position="1549"/>
    </location>
</feature>
<dbReference type="PANTHER" id="PTHR24179:SF21">
    <property type="entry name" value="MYOSIN BINDING SUBUNIT, ISOFORM O"/>
    <property type="match status" value="1"/>
</dbReference>
<keyword evidence="1" id="KW-0217">Developmental protein</keyword>
<feature type="compositionally biased region" description="Low complexity" evidence="5">
    <location>
        <begin position="1393"/>
        <end position="1437"/>
    </location>
</feature>
<feature type="region of interest" description="Disordered" evidence="5">
    <location>
        <begin position="1283"/>
        <end position="1549"/>
    </location>
</feature>
<dbReference type="SMART" id="SM00248">
    <property type="entry name" value="ANK"/>
    <property type="match status" value="3"/>
</dbReference>
<accession>A0A182JZC4</accession>
<feature type="compositionally biased region" description="Acidic residues" evidence="5">
    <location>
        <begin position="252"/>
        <end position="328"/>
    </location>
</feature>
<keyword evidence="4" id="KW-0040">ANK repeat</keyword>
<feature type="repeat" description="ANK" evidence="4">
    <location>
        <begin position="145"/>
        <end position="177"/>
    </location>
</feature>
<dbReference type="EnsemblMetazoa" id="ACHR003856-RA">
    <property type="protein sequence ID" value="ACHR003856-PA"/>
    <property type="gene ID" value="ACHR003856"/>
</dbReference>
<keyword evidence="2" id="KW-0677">Repeat</keyword>
<dbReference type="Proteomes" id="UP000075881">
    <property type="component" value="Unassembled WGS sequence"/>
</dbReference>
<dbReference type="InterPro" id="IPR002110">
    <property type="entry name" value="Ankyrin_rpt"/>
</dbReference>
<proteinExistence type="inferred from homology"/>